<organism evidence="1">
    <name type="scientific">Phytophthora nicotianae</name>
    <name type="common">Potato buckeye rot agent</name>
    <name type="synonym">Phytophthora parasitica</name>
    <dbReference type="NCBI Taxonomy" id="4792"/>
    <lineage>
        <taxon>Eukaryota</taxon>
        <taxon>Sar</taxon>
        <taxon>Stramenopiles</taxon>
        <taxon>Oomycota</taxon>
        <taxon>Peronosporomycetes</taxon>
        <taxon>Peronosporales</taxon>
        <taxon>Peronosporaceae</taxon>
        <taxon>Phytophthora</taxon>
    </lineage>
</organism>
<dbReference type="AlphaFoldDB" id="W2H181"/>
<gene>
    <name evidence="4" type="ORF">L914_07336</name>
    <name evidence="1" type="ORF">L915_07444</name>
    <name evidence="2" type="ORF">L916_07386</name>
    <name evidence="3" type="ORF">L917_07272</name>
</gene>
<reference evidence="3" key="1">
    <citation type="submission" date="2013-11" db="EMBL/GenBank/DDBJ databases">
        <title>The Genome Sequence of Phytophthora parasitica CHvinca01.</title>
        <authorList>
            <consortium name="The Broad Institute Genomics Platform"/>
            <person name="Russ C."/>
            <person name="Tyler B."/>
            <person name="Panabieres F."/>
            <person name="Shan W."/>
            <person name="Tripathy S."/>
            <person name="Grunwald N."/>
            <person name="Machado M."/>
            <person name="Johnson C.S."/>
            <person name="Arredondo F."/>
            <person name="Hong C."/>
            <person name="Coffey M."/>
            <person name="Young S.K."/>
            <person name="Zeng Q."/>
            <person name="Gargeya S."/>
            <person name="Fitzgerald M."/>
            <person name="Abouelleil A."/>
            <person name="Alvarado L."/>
            <person name="Chapman S.B."/>
            <person name="Gainer-Dewar J."/>
            <person name="Goldberg J."/>
            <person name="Griggs A."/>
            <person name="Gujja S."/>
            <person name="Hansen M."/>
            <person name="Howarth C."/>
            <person name="Imamovic A."/>
            <person name="Ireland A."/>
            <person name="Larimer J."/>
            <person name="McCowan C."/>
            <person name="Murphy C."/>
            <person name="Pearson M."/>
            <person name="Poon T.W."/>
            <person name="Priest M."/>
            <person name="Roberts A."/>
            <person name="Saif S."/>
            <person name="Shea T."/>
            <person name="Sykes S."/>
            <person name="Wortman J."/>
            <person name="Nusbaum C."/>
            <person name="Birren B."/>
        </authorList>
    </citation>
    <scope>NUCLEOTIDE SEQUENCE [LARGE SCALE GENOMIC DNA]</scope>
    <source>
        <strain evidence="3">CHvinca01</strain>
    </source>
</reference>
<protein>
    <submittedName>
        <fullName evidence="1">Uncharacterized protein</fullName>
    </submittedName>
</protein>
<dbReference type="Proteomes" id="UP000054423">
    <property type="component" value="Unassembled WGS sequence"/>
</dbReference>
<proteinExistence type="predicted"/>
<evidence type="ECO:0000313" key="2">
    <source>
        <dbReference type="EMBL" id="ETL41689.1"/>
    </source>
</evidence>
<evidence type="ECO:0000313" key="3">
    <source>
        <dbReference type="EMBL" id="ETL94847.1"/>
    </source>
</evidence>
<reference evidence="4" key="4">
    <citation type="submission" date="2013-11" db="EMBL/GenBank/DDBJ databases">
        <title>The Genome Sequence of Phytophthora parasitica IAC_01/95.</title>
        <authorList>
            <consortium name="The Broad Institute Genomics Platform"/>
            <person name="Russ C."/>
            <person name="Tyler B."/>
            <person name="Panabieres F."/>
            <person name="Shan W."/>
            <person name="Tripathy S."/>
            <person name="Grunwald N."/>
            <person name="Machado M."/>
            <person name="Johnson C.S."/>
            <person name="Arredondo F."/>
            <person name="Hong C."/>
            <person name="Coffey M."/>
            <person name="Young S.K."/>
            <person name="Zeng Q."/>
            <person name="Gargeya S."/>
            <person name="Fitzgerald M."/>
            <person name="Abouelleil A."/>
            <person name="Alvarado L."/>
            <person name="Chapman S.B."/>
            <person name="Gainer-Dewar J."/>
            <person name="Goldberg J."/>
            <person name="Griggs A."/>
            <person name="Gujja S."/>
            <person name="Hansen M."/>
            <person name="Howarth C."/>
            <person name="Imamovic A."/>
            <person name="Ireland A."/>
            <person name="Larimer J."/>
            <person name="McCowan C."/>
            <person name="Murphy C."/>
            <person name="Pearson M."/>
            <person name="Poon T.W."/>
            <person name="Priest M."/>
            <person name="Roberts A."/>
            <person name="Saif S."/>
            <person name="Shea T."/>
            <person name="Sykes S."/>
            <person name="Wortman J."/>
            <person name="Nusbaum C."/>
            <person name="Birren B."/>
        </authorList>
    </citation>
    <scope>NUCLEOTIDE SEQUENCE [LARGE SCALE GENOMIC DNA]</scope>
    <source>
        <strain evidence="4">IAC_01/95</strain>
    </source>
</reference>
<sequence length="43" mass="5295">MLAKPSHKRRMFRKYSREQLEEKIGPDIIRKFPRVRDMLATHK</sequence>
<accession>W2H181</accession>
<evidence type="ECO:0000313" key="1">
    <source>
        <dbReference type="EMBL" id="ETK88286.1"/>
    </source>
</evidence>
<reference evidence="2 5" key="3">
    <citation type="submission" date="2013-11" db="EMBL/GenBank/DDBJ databases">
        <title>The Genome Sequence of Phytophthora parasitica CJ05E6.</title>
        <authorList>
            <consortium name="The Broad Institute Genomics Platform"/>
            <person name="Russ C."/>
            <person name="Tyler B."/>
            <person name="Panabieres F."/>
            <person name="Shan W."/>
            <person name="Tripathy S."/>
            <person name="Grunwald N."/>
            <person name="Machado M."/>
            <person name="Johnson C.S."/>
            <person name="Arredondo F."/>
            <person name="Hong C."/>
            <person name="Coffey M."/>
            <person name="Young S.K."/>
            <person name="Zeng Q."/>
            <person name="Gargeya S."/>
            <person name="Fitzgerald M."/>
            <person name="Abouelleil A."/>
            <person name="Alvarado L."/>
            <person name="Chapman S.B."/>
            <person name="Gainer-Dewar J."/>
            <person name="Goldberg J."/>
            <person name="Griggs A."/>
            <person name="Gujja S."/>
            <person name="Hansen M."/>
            <person name="Howarth C."/>
            <person name="Imamovic A."/>
            <person name="Ireland A."/>
            <person name="Larimer J."/>
            <person name="McCowan C."/>
            <person name="Murphy C."/>
            <person name="Pearson M."/>
            <person name="Poon T.W."/>
            <person name="Priest M."/>
            <person name="Roberts A."/>
            <person name="Saif S."/>
            <person name="Shea T."/>
            <person name="Sykes S."/>
            <person name="Wortman J."/>
            <person name="Nusbaum C."/>
            <person name="Birren B."/>
        </authorList>
    </citation>
    <scope>NUCLEOTIDE SEQUENCE [LARGE SCALE GENOMIC DNA]</scope>
    <source>
        <strain evidence="2 5">CJ05E6</strain>
    </source>
</reference>
<evidence type="ECO:0000313" key="4">
    <source>
        <dbReference type="EMBL" id="ETM48082.1"/>
    </source>
</evidence>
<dbReference type="Proteomes" id="UP000054532">
    <property type="component" value="Unassembled WGS sequence"/>
</dbReference>
<evidence type="ECO:0000313" key="5">
    <source>
        <dbReference type="Proteomes" id="UP000053864"/>
    </source>
</evidence>
<dbReference type="EMBL" id="KI679296">
    <property type="protein sequence ID" value="ETL94847.1"/>
    <property type="molecule type" value="Genomic_DNA"/>
</dbReference>
<name>W2H181_PHYNI</name>
<dbReference type="Proteomes" id="UP000053236">
    <property type="component" value="Unassembled WGS sequence"/>
</dbReference>
<dbReference type="EMBL" id="KI685966">
    <property type="protein sequence ID" value="ETK88286.1"/>
    <property type="molecule type" value="Genomic_DNA"/>
</dbReference>
<dbReference type="EMBL" id="KI672570">
    <property type="protein sequence ID" value="ETL41689.1"/>
    <property type="molecule type" value="Genomic_DNA"/>
</dbReference>
<reference evidence="1" key="2">
    <citation type="submission" date="2013-11" db="EMBL/GenBank/DDBJ databases">
        <title>The Genome Sequence of Phytophthora parasitica CJ02B3.</title>
        <authorList>
            <consortium name="The Broad Institute Genomics Platform"/>
            <person name="Russ C."/>
            <person name="Tyler B."/>
            <person name="Panabieres F."/>
            <person name="Shan W."/>
            <person name="Tripathy S."/>
            <person name="Grunwald N."/>
            <person name="Machado M."/>
            <person name="Johnson C.S."/>
            <person name="Arredondo F."/>
            <person name="Hong C."/>
            <person name="Coffey M."/>
            <person name="Young S.K."/>
            <person name="Zeng Q."/>
            <person name="Gargeya S."/>
            <person name="Fitzgerald M."/>
            <person name="Abouelleil A."/>
            <person name="Alvarado L."/>
            <person name="Chapman S.B."/>
            <person name="Gainer-Dewar J."/>
            <person name="Goldberg J."/>
            <person name="Griggs A."/>
            <person name="Gujja S."/>
            <person name="Hansen M."/>
            <person name="Howarth C."/>
            <person name="Imamovic A."/>
            <person name="Ireland A."/>
            <person name="Larimer J."/>
            <person name="McCowan C."/>
            <person name="Murphy C."/>
            <person name="Pearson M."/>
            <person name="Poon T.W."/>
            <person name="Priest M."/>
            <person name="Roberts A."/>
            <person name="Saif S."/>
            <person name="Shea T."/>
            <person name="Sykes S."/>
            <person name="Wortman J."/>
            <person name="Nusbaum C."/>
            <person name="Birren B."/>
        </authorList>
    </citation>
    <scope>NUCLEOTIDE SEQUENCE [LARGE SCALE GENOMIC DNA]</scope>
    <source>
        <strain evidence="1">CJ02B3</strain>
    </source>
</reference>
<dbReference type="Proteomes" id="UP000053864">
    <property type="component" value="Unassembled WGS sequence"/>
</dbReference>
<dbReference type="EMBL" id="KI692517">
    <property type="protein sequence ID" value="ETM48082.1"/>
    <property type="molecule type" value="Genomic_DNA"/>
</dbReference>